<dbReference type="InterPro" id="IPR011622">
    <property type="entry name" value="7TMR_DISM_rcpt_extracell_dom2"/>
</dbReference>
<dbReference type="InterPro" id="IPR003661">
    <property type="entry name" value="HisK_dim/P_dom"/>
</dbReference>
<evidence type="ECO:0000256" key="4">
    <source>
        <dbReference type="ARBA" id="ARBA00022679"/>
    </source>
</evidence>
<keyword evidence="6" id="KW-0902">Two-component regulatory system</keyword>
<evidence type="ECO:0000256" key="6">
    <source>
        <dbReference type="ARBA" id="ARBA00023012"/>
    </source>
</evidence>
<dbReference type="Pfam" id="PF07696">
    <property type="entry name" value="7TMR-DISMED2"/>
    <property type="match status" value="1"/>
</dbReference>
<evidence type="ECO:0000256" key="3">
    <source>
        <dbReference type="ARBA" id="ARBA00022553"/>
    </source>
</evidence>
<sequence length="656" mass="74288">MRFGIIFLIFSLLLYLDVSGQVLTPSADNKSLGKQITYFEDKTASLSLEDIKTVDTQGKFSPGKKDILNFGNTASAFWIKFNYKRKDSSKAYLIIDVPNIEHIDCYVSHHDQLIKHLKSGSLEQNYNDVSNQSNFVFTLPNHAQTDIYTVYLKLKTNNVMLVPIKLATTDAVVKGREWKDRIEYVYIGILIALLLFNLFLYISLGDNTYLYYVCYVLTLSIYMLAYLRGYGFVFGADIRVLINSYPHVFLSASMLTAMVFSRKFLHLDEVIPGMLKAYYFLIAGAIVLFFFSVSGNKSLAASISQILIVIMSIILWSAGIMAYFRGHTAAKYYIIAWFFILTTVVIVTLSLGNILTTTEYTMQLVPIGSTLELLVLSFALGDRYKGIIKKEQRLRDENLSLVQNQKQILEQLVEQRTQMLSESIKALESSNAVKNKLFSIIAHDLRSPLNSLMSILSLNDMDALSMADLQHMLKENKKNIENIYNTLNNLLHWAKTQMEAIKAEPVNFDLRQSIEELMMVYTPLIQKKEIEVILNMKGSYTVHADENQIKLILRNLIDNAIKFTPRNSRIELSVERIDGTIAVCIANTISDPSKINIYDMMVPSAVEATYGTENEKGVGLGLHLCQEYIRSNGGELTIKLEGKLISFSFILPGHQA</sequence>
<dbReference type="InterPro" id="IPR050351">
    <property type="entry name" value="BphY/WalK/GraS-like"/>
</dbReference>
<proteinExistence type="predicted"/>
<dbReference type="InterPro" id="IPR036890">
    <property type="entry name" value="HATPase_C_sf"/>
</dbReference>
<keyword evidence="3" id="KW-0597">Phosphoprotein</keyword>
<dbReference type="EC" id="2.7.13.3" evidence="2"/>
<protein>
    <recommendedName>
        <fullName evidence="2">histidine kinase</fullName>
        <ecNumber evidence="2">2.7.13.3</ecNumber>
    </recommendedName>
</protein>
<dbReference type="GO" id="GO:0004721">
    <property type="term" value="F:phosphoprotein phosphatase activity"/>
    <property type="evidence" value="ECO:0007669"/>
    <property type="project" value="TreeGrafter"/>
</dbReference>
<feature type="transmembrane region" description="Helical" evidence="7">
    <location>
        <begin position="332"/>
        <end position="354"/>
    </location>
</feature>
<dbReference type="InterPro" id="IPR003594">
    <property type="entry name" value="HATPase_dom"/>
</dbReference>
<dbReference type="InterPro" id="IPR011623">
    <property type="entry name" value="7TMR_DISM_rcpt_extracell_dom1"/>
</dbReference>
<dbReference type="Proteomes" id="UP000307244">
    <property type="component" value="Unassembled WGS sequence"/>
</dbReference>
<evidence type="ECO:0000256" key="7">
    <source>
        <dbReference type="SAM" id="Phobius"/>
    </source>
</evidence>
<feature type="transmembrane region" description="Helical" evidence="7">
    <location>
        <begin position="277"/>
        <end position="293"/>
    </location>
</feature>
<feature type="domain" description="Histidine kinase" evidence="8">
    <location>
        <begin position="440"/>
        <end position="655"/>
    </location>
</feature>
<dbReference type="GO" id="GO:0005886">
    <property type="term" value="C:plasma membrane"/>
    <property type="evidence" value="ECO:0007669"/>
    <property type="project" value="TreeGrafter"/>
</dbReference>
<keyword evidence="10" id="KW-1185">Reference proteome</keyword>
<evidence type="ECO:0000313" key="10">
    <source>
        <dbReference type="Proteomes" id="UP000307244"/>
    </source>
</evidence>
<keyword evidence="5" id="KW-0418">Kinase</keyword>
<feature type="transmembrane region" description="Helical" evidence="7">
    <location>
        <begin position="299"/>
        <end position="320"/>
    </location>
</feature>
<evidence type="ECO:0000313" key="9">
    <source>
        <dbReference type="EMBL" id="TKC02816.1"/>
    </source>
</evidence>
<dbReference type="SUPFAM" id="SSF47384">
    <property type="entry name" value="Homodimeric domain of signal transducing histidine kinase"/>
    <property type="match status" value="1"/>
</dbReference>
<dbReference type="SMART" id="SM00388">
    <property type="entry name" value="HisKA"/>
    <property type="match status" value="1"/>
</dbReference>
<dbReference type="InterPro" id="IPR036097">
    <property type="entry name" value="HisK_dim/P_sf"/>
</dbReference>
<evidence type="ECO:0000256" key="2">
    <source>
        <dbReference type="ARBA" id="ARBA00012438"/>
    </source>
</evidence>
<keyword evidence="7" id="KW-1133">Transmembrane helix</keyword>
<dbReference type="InterPro" id="IPR005467">
    <property type="entry name" value="His_kinase_dom"/>
</dbReference>
<dbReference type="RefSeq" id="WP_136837898.1">
    <property type="nucleotide sequence ID" value="NZ_SWBQ01000010.1"/>
</dbReference>
<dbReference type="CDD" id="cd00075">
    <property type="entry name" value="HATPase"/>
    <property type="match status" value="1"/>
</dbReference>
<reference evidence="9 10" key="1">
    <citation type="submission" date="2019-04" db="EMBL/GenBank/DDBJ databases">
        <title>Pedobacter sp. RP-3-15 sp. nov., isolated from Arctic soil.</title>
        <authorList>
            <person name="Dahal R.H."/>
            <person name="Kim D.-U."/>
        </authorList>
    </citation>
    <scope>NUCLEOTIDE SEQUENCE [LARGE SCALE GENOMIC DNA]</scope>
    <source>
        <strain evidence="9 10">RP-3-15</strain>
    </source>
</reference>
<dbReference type="PANTHER" id="PTHR45453">
    <property type="entry name" value="PHOSPHATE REGULON SENSOR PROTEIN PHOR"/>
    <property type="match status" value="1"/>
</dbReference>
<comment type="catalytic activity">
    <reaction evidence="1">
        <text>ATP + protein L-histidine = ADP + protein N-phospho-L-histidine.</text>
        <dbReference type="EC" id="2.7.13.3"/>
    </reaction>
</comment>
<organism evidence="9 10">
    <name type="scientific">Pedobacter frigoris</name>
    <dbReference type="NCBI Taxonomy" id="2571272"/>
    <lineage>
        <taxon>Bacteria</taxon>
        <taxon>Pseudomonadati</taxon>
        <taxon>Bacteroidota</taxon>
        <taxon>Sphingobacteriia</taxon>
        <taxon>Sphingobacteriales</taxon>
        <taxon>Sphingobacteriaceae</taxon>
        <taxon>Pedobacter</taxon>
    </lineage>
</organism>
<dbReference type="CDD" id="cd00082">
    <property type="entry name" value="HisKA"/>
    <property type="match status" value="1"/>
</dbReference>
<dbReference type="SUPFAM" id="SSF55874">
    <property type="entry name" value="ATPase domain of HSP90 chaperone/DNA topoisomerase II/histidine kinase"/>
    <property type="match status" value="1"/>
</dbReference>
<dbReference type="Gene3D" id="3.30.565.10">
    <property type="entry name" value="Histidine kinase-like ATPase, C-terminal domain"/>
    <property type="match status" value="1"/>
</dbReference>
<dbReference type="AlphaFoldDB" id="A0A4U1CEY8"/>
<dbReference type="Pfam" id="PF07695">
    <property type="entry name" value="7TMR-DISM_7TM"/>
    <property type="match status" value="1"/>
</dbReference>
<dbReference type="Pfam" id="PF02518">
    <property type="entry name" value="HATPase_c"/>
    <property type="match status" value="1"/>
</dbReference>
<gene>
    <name evidence="9" type="ORF">FA047_20130</name>
</gene>
<dbReference type="GO" id="GO:0000155">
    <property type="term" value="F:phosphorelay sensor kinase activity"/>
    <property type="evidence" value="ECO:0007669"/>
    <property type="project" value="InterPro"/>
</dbReference>
<dbReference type="PROSITE" id="PS50109">
    <property type="entry name" value="HIS_KIN"/>
    <property type="match status" value="1"/>
</dbReference>
<dbReference type="PANTHER" id="PTHR45453:SF1">
    <property type="entry name" value="PHOSPHATE REGULON SENSOR PROTEIN PHOR"/>
    <property type="match status" value="1"/>
</dbReference>
<dbReference type="OrthoDB" id="9810447at2"/>
<comment type="caution">
    <text evidence="9">The sequence shown here is derived from an EMBL/GenBank/DDBJ whole genome shotgun (WGS) entry which is preliminary data.</text>
</comment>
<feature type="transmembrane region" description="Helical" evidence="7">
    <location>
        <begin position="247"/>
        <end position="265"/>
    </location>
</feature>
<dbReference type="SMART" id="SM00387">
    <property type="entry name" value="HATPase_c"/>
    <property type="match status" value="1"/>
</dbReference>
<evidence type="ECO:0000256" key="1">
    <source>
        <dbReference type="ARBA" id="ARBA00000085"/>
    </source>
</evidence>
<keyword evidence="4" id="KW-0808">Transferase</keyword>
<dbReference type="Gene3D" id="2.60.40.2380">
    <property type="match status" value="1"/>
</dbReference>
<keyword evidence="7" id="KW-0472">Membrane</keyword>
<feature type="transmembrane region" description="Helical" evidence="7">
    <location>
        <begin position="209"/>
        <end position="227"/>
    </location>
</feature>
<dbReference type="EMBL" id="SWBQ01000010">
    <property type="protein sequence ID" value="TKC02816.1"/>
    <property type="molecule type" value="Genomic_DNA"/>
</dbReference>
<evidence type="ECO:0000256" key="5">
    <source>
        <dbReference type="ARBA" id="ARBA00022777"/>
    </source>
</evidence>
<keyword evidence="7" id="KW-0812">Transmembrane</keyword>
<evidence type="ECO:0000259" key="8">
    <source>
        <dbReference type="PROSITE" id="PS50109"/>
    </source>
</evidence>
<name>A0A4U1CEY8_9SPHI</name>
<dbReference type="Gene3D" id="1.10.287.130">
    <property type="match status" value="1"/>
</dbReference>
<accession>A0A4U1CEY8</accession>
<dbReference type="GO" id="GO:0016036">
    <property type="term" value="P:cellular response to phosphate starvation"/>
    <property type="evidence" value="ECO:0007669"/>
    <property type="project" value="TreeGrafter"/>
</dbReference>
<feature type="transmembrane region" description="Helical" evidence="7">
    <location>
        <begin position="184"/>
        <end position="202"/>
    </location>
</feature>